<evidence type="ECO:0000313" key="2">
    <source>
        <dbReference type="Proteomes" id="UP000499080"/>
    </source>
</evidence>
<organism evidence="1 2">
    <name type="scientific">Araneus ventricosus</name>
    <name type="common">Orbweaver spider</name>
    <name type="synonym">Epeira ventricosa</name>
    <dbReference type="NCBI Taxonomy" id="182803"/>
    <lineage>
        <taxon>Eukaryota</taxon>
        <taxon>Metazoa</taxon>
        <taxon>Ecdysozoa</taxon>
        <taxon>Arthropoda</taxon>
        <taxon>Chelicerata</taxon>
        <taxon>Arachnida</taxon>
        <taxon>Araneae</taxon>
        <taxon>Araneomorphae</taxon>
        <taxon>Entelegynae</taxon>
        <taxon>Araneoidea</taxon>
        <taxon>Araneidae</taxon>
        <taxon>Araneus</taxon>
    </lineage>
</organism>
<accession>A0A4Y2ANX8</accession>
<dbReference type="AlphaFoldDB" id="A0A4Y2ANX8"/>
<name>A0A4Y2ANX8_ARAVE</name>
<dbReference type="EMBL" id="BGPR01000024">
    <property type="protein sequence ID" value="GBL80979.1"/>
    <property type="molecule type" value="Genomic_DNA"/>
</dbReference>
<dbReference type="Proteomes" id="UP000499080">
    <property type="component" value="Unassembled WGS sequence"/>
</dbReference>
<dbReference type="OrthoDB" id="6427350at2759"/>
<gene>
    <name evidence="1" type="ORF">AVEN_83072_1</name>
</gene>
<sequence>MWSLDQSISCKRDKQCTFSRVGTSLEVGAPTTERLQCEQVIGTGPVIENNTDVEHTGWKQCEGIQQPFCRTRCEEMVRPLPKTKQFVEQDERICECPQRFRKLSFPPKCRKYCNCQKIGPQDFDESPSFRHPKARRIQCDQSTFVTTSAVRLSACEQYDSPSMSGLLKSFSYPP</sequence>
<keyword evidence="2" id="KW-1185">Reference proteome</keyword>
<comment type="caution">
    <text evidence="1">The sequence shown here is derived from an EMBL/GenBank/DDBJ whole genome shotgun (WGS) entry which is preliminary data.</text>
</comment>
<proteinExistence type="predicted"/>
<evidence type="ECO:0000313" key="1">
    <source>
        <dbReference type="EMBL" id="GBL80979.1"/>
    </source>
</evidence>
<protein>
    <submittedName>
        <fullName evidence="1">Uncharacterized protein</fullName>
    </submittedName>
</protein>
<reference evidence="1 2" key="1">
    <citation type="journal article" date="2019" name="Sci. Rep.">
        <title>Orb-weaving spider Araneus ventricosus genome elucidates the spidroin gene catalogue.</title>
        <authorList>
            <person name="Kono N."/>
            <person name="Nakamura H."/>
            <person name="Ohtoshi R."/>
            <person name="Moran D.A.P."/>
            <person name="Shinohara A."/>
            <person name="Yoshida Y."/>
            <person name="Fujiwara M."/>
            <person name="Mori M."/>
            <person name="Tomita M."/>
            <person name="Arakawa K."/>
        </authorList>
    </citation>
    <scope>NUCLEOTIDE SEQUENCE [LARGE SCALE GENOMIC DNA]</scope>
</reference>